<dbReference type="PANTHER" id="PTHR43490">
    <property type="entry name" value="(+)-NEOMENTHOL DEHYDROGENASE"/>
    <property type="match status" value="1"/>
</dbReference>
<dbReference type="GO" id="GO:0016491">
    <property type="term" value="F:oxidoreductase activity"/>
    <property type="evidence" value="ECO:0007669"/>
    <property type="project" value="UniProtKB-KW"/>
</dbReference>
<reference evidence="4 5" key="1">
    <citation type="submission" date="2022-07" db="EMBL/GenBank/DDBJ databases">
        <title>Genome-wide signatures of adaptation to extreme environments.</title>
        <authorList>
            <person name="Cho C.H."/>
            <person name="Yoon H.S."/>
        </authorList>
    </citation>
    <scope>NUCLEOTIDE SEQUENCE [LARGE SCALE GENOMIC DNA]</scope>
    <source>
        <strain evidence="4 5">DBV 063 E5</strain>
    </source>
</reference>
<dbReference type="InterPro" id="IPR036291">
    <property type="entry name" value="NAD(P)-bd_dom_sf"/>
</dbReference>
<name>A0AAV9J0G9_CYACA</name>
<organism evidence="4 5">
    <name type="scientific">Cyanidium caldarium</name>
    <name type="common">Red alga</name>
    <dbReference type="NCBI Taxonomy" id="2771"/>
    <lineage>
        <taxon>Eukaryota</taxon>
        <taxon>Rhodophyta</taxon>
        <taxon>Bangiophyceae</taxon>
        <taxon>Cyanidiales</taxon>
        <taxon>Cyanidiaceae</taxon>
        <taxon>Cyanidium</taxon>
    </lineage>
</organism>
<dbReference type="Proteomes" id="UP001301350">
    <property type="component" value="Unassembled WGS sequence"/>
</dbReference>
<gene>
    <name evidence="4" type="ORF">CDCA_CDCA15G4102</name>
</gene>
<dbReference type="GO" id="GO:0016020">
    <property type="term" value="C:membrane"/>
    <property type="evidence" value="ECO:0007669"/>
    <property type="project" value="TreeGrafter"/>
</dbReference>
<dbReference type="PANTHER" id="PTHR43490:SF99">
    <property type="entry name" value="SHORT-CHAIN DEHYDROGENASE_REDUCTASE"/>
    <property type="match status" value="1"/>
</dbReference>
<evidence type="ECO:0000256" key="3">
    <source>
        <dbReference type="ARBA" id="ARBA00023002"/>
    </source>
</evidence>
<keyword evidence="3" id="KW-0560">Oxidoreductase</keyword>
<evidence type="ECO:0000256" key="1">
    <source>
        <dbReference type="ARBA" id="ARBA00006484"/>
    </source>
</evidence>
<evidence type="ECO:0000313" key="5">
    <source>
        <dbReference type="Proteomes" id="UP001301350"/>
    </source>
</evidence>
<proteinExistence type="inferred from homology"/>
<dbReference type="EMBL" id="JANCYW010000015">
    <property type="protein sequence ID" value="KAK4538077.1"/>
    <property type="molecule type" value="Genomic_DNA"/>
</dbReference>
<sequence>MNANASIPSRNTFPLGRIAVVTGCSGAIGRATARALADRRWNVVGTTRVKNIGTTVPETNLLVQALDAEAVVRGDEWALPLLPVRSAVWGAVPPVALLVNNAAVCPAEWDAAAVQTALDVNVRLAARLADAYMFHGARDAMHPGAVVNISSGDGELCFFVEPWRSRIAALDTMAQLERLMHEVVQRVRDGTLPADAVVHGPEPAYRLSKALLNRLTVLQARRAPRQVRVDAVCPGDVRSAMTSYGGSRTAEEAAADIVHLVELQLASWRGETTPSGQLWRYRQPTTF</sequence>
<evidence type="ECO:0000256" key="2">
    <source>
        <dbReference type="ARBA" id="ARBA00022857"/>
    </source>
</evidence>
<comment type="caution">
    <text evidence="4">The sequence shown here is derived from an EMBL/GenBank/DDBJ whole genome shotgun (WGS) entry which is preliminary data.</text>
</comment>
<comment type="similarity">
    <text evidence="1">Belongs to the short-chain dehydrogenases/reductases (SDR) family.</text>
</comment>
<evidence type="ECO:0000313" key="4">
    <source>
        <dbReference type="EMBL" id="KAK4538077.1"/>
    </source>
</evidence>
<dbReference type="InterPro" id="IPR002347">
    <property type="entry name" value="SDR_fam"/>
</dbReference>
<protein>
    <submittedName>
        <fullName evidence="4">Uncharacterized protein</fullName>
    </submittedName>
</protein>
<dbReference type="Gene3D" id="3.40.50.720">
    <property type="entry name" value="NAD(P)-binding Rossmann-like Domain"/>
    <property type="match status" value="1"/>
</dbReference>
<dbReference type="PRINTS" id="PR00081">
    <property type="entry name" value="GDHRDH"/>
</dbReference>
<dbReference type="SUPFAM" id="SSF51735">
    <property type="entry name" value="NAD(P)-binding Rossmann-fold domains"/>
    <property type="match status" value="1"/>
</dbReference>
<dbReference type="Pfam" id="PF00106">
    <property type="entry name" value="adh_short"/>
    <property type="match status" value="1"/>
</dbReference>
<keyword evidence="2" id="KW-0521">NADP</keyword>
<dbReference type="AlphaFoldDB" id="A0AAV9J0G9"/>
<accession>A0AAV9J0G9</accession>
<keyword evidence="5" id="KW-1185">Reference proteome</keyword>